<dbReference type="GO" id="GO:0019323">
    <property type="term" value="P:pentose catabolic process"/>
    <property type="evidence" value="ECO:0007669"/>
    <property type="project" value="TreeGrafter"/>
</dbReference>
<dbReference type="OrthoDB" id="3729465at2"/>
<dbReference type="GO" id="GO:0046872">
    <property type="term" value="F:metal ion binding"/>
    <property type="evidence" value="ECO:0007669"/>
    <property type="project" value="UniProtKB-KW"/>
</dbReference>
<dbReference type="PANTHER" id="PTHR22789">
    <property type="entry name" value="FUCULOSE PHOSPHATE ALDOLASE"/>
    <property type="match status" value="1"/>
</dbReference>
<keyword evidence="1" id="KW-0479">Metal-binding</keyword>
<dbReference type="GO" id="GO:0005829">
    <property type="term" value="C:cytosol"/>
    <property type="evidence" value="ECO:0007669"/>
    <property type="project" value="TreeGrafter"/>
</dbReference>
<gene>
    <name evidence="4" type="ORF">DFR68_101770</name>
</gene>
<dbReference type="STRING" id="1210089.GCA_001613165_01944"/>
<dbReference type="PANTHER" id="PTHR22789:SF0">
    <property type="entry name" value="3-OXO-TETRONATE 4-PHOSPHATE DECARBOXYLASE-RELATED"/>
    <property type="match status" value="1"/>
</dbReference>
<protein>
    <submittedName>
        <fullName evidence="4">L-fuculose-phosphate aldolase</fullName>
    </submittedName>
</protein>
<dbReference type="AlphaFoldDB" id="A0A370HFG6"/>
<accession>A0A370HFG6</accession>
<evidence type="ECO:0000256" key="2">
    <source>
        <dbReference type="ARBA" id="ARBA00023239"/>
    </source>
</evidence>
<feature type="domain" description="Class II aldolase/adducin N-terminal" evidence="3">
    <location>
        <begin position="9"/>
        <end position="188"/>
    </location>
</feature>
<evidence type="ECO:0000313" key="5">
    <source>
        <dbReference type="Proteomes" id="UP000255355"/>
    </source>
</evidence>
<dbReference type="InterPro" id="IPR050197">
    <property type="entry name" value="Aldolase_class_II_sugar_metab"/>
</dbReference>
<organism evidence="4 5">
    <name type="scientific">Nocardia mexicana</name>
    <dbReference type="NCBI Taxonomy" id="279262"/>
    <lineage>
        <taxon>Bacteria</taxon>
        <taxon>Bacillati</taxon>
        <taxon>Actinomycetota</taxon>
        <taxon>Actinomycetes</taxon>
        <taxon>Mycobacteriales</taxon>
        <taxon>Nocardiaceae</taxon>
        <taxon>Nocardia</taxon>
    </lineage>
</organism>
<dbReference type="SUPFAM" id="SSF53639">
    <property type="entry name" value="AraD/HMP-PK domain-like"/>
    <property type="match status" value="1"/>
</dbReference>
<evidence type="ECO:0000256" key="1">
    <source>
        <dbReference type="ARBA" id="ARBA00022723"/>
    </source>
</evidence>
<comment type="caution">
    <text evidence="4">The sequence shown here is derived from an EMBL/GenBank/DDBJ whole genome shotgun (WGS) entry which is preliminary data.</text>
</comment>
<dbReference type="Gene3D" id="3.40.225.10">
    <property type="entry name" value="Class II aldolase/adducin N-terminal domain"/>
    <property type="match status" value="1"/>
</dbReference>
<dbReference type="InterPro" id="IPR036409">
    <property type="entry name" value="Aldolase_II/adducin_N_sf"/>
</dbReference>
<sequence>MSDITEVRRLVATSSRILARHGQGDFIWGHSSARDPEDRGVWIKASGWGLDEITPARVHLVDRGGKVVDGEGAVQFEYPIHTEIMAARPDVGGVVHTHAPHAIALAAAGKELVPVSHAANYFVPPAVPRFTATADLIMTADLGRAVAECLGVASALFLVNHGIVTVGPDLPTATFAALLLEQAAEQQLRTMAFGDALHWSNPAESLAKREHIYNSTAIGKAWDYLVRTTVNTASSPAADGVPARISSPE</sequence>
<evidence type="ECO:0000259" key="3">
    <source>
        <dbReference type="SMART" id="SM01007"/>
    </source>
</evidence>
<dbReference type="RefSeq" id="WP_068016745.1">
    <property type="nucleotide sequence ID" value="NZ_QQAZ01000001.1"/>
</dbReference>
<dbReference type="Pfam" id="PF00596">
    <property type="entry name" value="Aldolase_II"/>
    <property type="match status" value="1"/>
</dbReference>
<proteinExistence type="predicted"/>
<dbReference type="Proteomes" id="UP000255355">
    <property type="component" value="Unassembled WGS sequence"/>
</dbReference>
<dbReference type="InterPro" id="IPR001303">
    <property type="entry name" value="Aldolase_II/adducin_N"/>
</dbReference>
<evidence type="ECO:0000313" key="4">
    <source>
        <dbReference type="EMBL" id="RDI55933.1"/>
    </source>
</evidence>
<keyword evidence="2" id="KW-0456">Lyase</keyword>
<keyword evidence="5" id="KW-1185">Reference proteome</keyword>
<name>A0A370HFG6_9NOCA</name>
<dbReference type="SMART" id="SM01007">
    <property type="entry name" value="Aldolase_II"/>
    <property type="match status" value="1"/>
</dbReference>
<reference evidence="4 5" key="1">
    <citation type="submission" date="2018-07" db="EMBL/GenBank/DDBJ databases">
        <title>Genomic Encyclopedia of Type Strains, Phase IV (KMG-IV): sequencing the most valuable type-strain genomes for metagenomic binning, comparative biology and taxonomic classification.</title>
        <authorList>
            <person name="Goeker M."/>
        </authorList>
    </citation>
    <scope>NUCLEOTIDE SEQUENCE [LARGE SCALE GENOMIC DNA]</scope>
    <source>
        <strain evidence="4 5">DSM 44952</strain>
    </source>
</reference>
<dbReference type="EMBL" id="QQAZ01000001">
    <property type="protein sequence ID" value="RDI55933.1"/>
    <property type="molecule type" value="Genomic_DNA"/>
</dbReference>
<dbReference type="GO" id="GO:0016832">
    <property type="term" value="F:aldehyde-lyase activity"/>
    <property type="evidence" value="ECO:0007669"/>
    <property type="project" value="TreeGrafter"/>
</dbReference>